<dbReference type="SUPFAM" id="SSF46785">
    <property type="entry name" value="Winged helix' DNA-binding domain"/>
    <property type="match status" value="1"/>
</dbReference>
<dbReference type="Pfam" id="PF13412">
    <property type="entry name" value="HTH_24"/>
    <property type="match status" value="1"/>
</dbReference>
<dbReference type="GO" id="GO:0003677">
    <property type="term" value="F:DNA binding"/>
    <property type="evidence" value="ECO:0007669"/>
    <property type="project" value="UniProtKB-KW"/>
</dbReference>
<dbReference type="InterPro" id="IPR036390">
    <property type="entry name" value="WH_DNA-bd_sf"/>
</dbReference>
<dbReference type="STRING" id="1795832.A7Q00_11345"/>
<reference evidence="2" key="1">
    <citation type="submission" date="2016-05" db="EMBL/GenBank/DDBJ databases">
        <title>Draft genome of Corynebacterium afermentans subsp. afermentans LCDC 88199T.</title>
        <authorList>
            <person name="Bernier A.-M."/>
            <person name="Bernard K."/>
        </authorList>
    </citation>
    <scope>NUCLEOTIDE SEQUENCE [LARGE SCALE GENOMIC DNA]</scope>
    <source>
        <strain evidence="2">NML130454</strain>
    </source>
</reference>
<dbReference type="EMBL" id="LXSQ01000028">
    <property type="protein sequence ID" value="OAM37513.1"/>
    <property type="molecule type" value="Genomic_DNA"/>
</dbReference>
<dbReference type="RefSeq" id="WP_064090635.1">
    <property type="nucleotide sequence ID" value="NZ_LXSQ01000028.1"/>
</dbReference>
<dbReference type="Proteomes" id="UP000077726">
    <property type="component" value="Unassembled WGS sequence"/>
</dbReference>
<comment type="caution">
    <text evidence="1">The sequence shown here is derived from an EMBL/GenBank/DDBJ whole genome shotgun (WGS) entry which is preliminary data.</text>
</comment>
<name>A0A1B6VVG1_9NEIS</name>
<dbReference type="OrthoDB" id="8604270at2"/>
<accession>A0A1B6VVG1</accession>
<dbReference type="InterPro" id="IPR036388">
    <property type="entry name" value="WH-like_DNA-bd_sf"/>
</dbReference>
<gene>
    <name evidence="1" type="ORF">A7Q00_11345</name>
</gene>
<dbReference type="AlphaFoldDB" id="A0A1B6VVG1"/>
<evidence type="ECO:0000313" key="2">
    <source>
        <dbReference type="Proteomes" id="UP000077726"/>
    </source>
</evidence>
<evidence type="ECO:0000313" key="1">
    <source>
        <dbReference type="EMBL" id="OAM37513.1"/>
    </source>
</evidence>
<keyword evidence="1" id="KW-0238">DNA-binding</keyword>
<proteinExistence type="predicted"/>
<protein>
    <submittedName>
        <fullName evidence="1">DNA-binding protein</fullName>
    </submittedName>
</protein>
<sequence>MASGKGTRILKVFKALKAHPIIGISNREIADSLGISPSYVSRDLNDLIEEGLVMKLDNGNFAYSMRTLQIAERFRQQHEQLQERLKEISYRLEAGSKF</sequence>
<dbReference type="Gene3D" id="1.10.10.10">
    <property type="entry name" value="Winged helix-like DNA-binding domain superfamily/Winged helix DNA-binding domain"/>
    <property type="match status" value="1"/>
</dbReference>
<keyword evidence="2" id="KW-1185">Reference proteome</keyword>
<organism evidence="1 2">
    <name type="scientific">Eikenella halliae</name>
    <dbReference type="NCBI Taxonomy" id="1795832"/>
    <lineage>
        <taxon>Bacteria</taxon>
        <taxon>Pseudomonadati</taxon>
        <taxon>Pseudomonadota</taxon>
        <taxon>Betaproteobacteria</taxon>
        <taxon>Neisseriales</taxon>
        <taxon>Neisseriaceae</taxon>
        <taxon>Eikenella</taxon>
    </lineage>
</organism>